<keyword evidence="3" id="KW-0411">Iron-sulfur</keyword>
<dbReference type="Pfam" id="PF00037">
    <property type="entry name" value="Fer4"/>
    <property type="match status" value="3"/>
</dbReference>
<sequence length="602" mass="64497">MIIAIASGKGGTGKTLVATNLAAVIPGATYADCDAEEPNGHLFLAPRIDKKEDVFIKTPLIDQDRCTGCGECARQCQFNALAVVKGKVLFFSELCHACGVCSAVCPEGAIKERPHVLGKVRTGTFSDNKSFVDGSLAIGQLRSAEVIKQVVDTVKDSEFVILDAPPGTSCSAVAAVSKADACLLVTEPTPFGLHDLRLARDMLTRLRVPCAVLINRADIGDEEVERYCKDQGIPVLACIPFDRRIAAFYAEGKLIVDEQAKWRDIFSNLARKLSDIENYSLPDFVESEEKVLDQASVSSESAARVSALSSFPVLSGKGGTGKTMLTACLTAAWQNKVAADADVDAANLGILLEGEITEEMPFSSGLQAEIDSQLCTGCGTCVDACHFSAIEIKEGEAYVQELFCEGCGLCQIVCPAEPNAVTLRRPRSGGITIKETPYGDVVSAELFPGAEASGRLVTQVRKIAERISTRNGAGNILIDGSPGIGCPVNAALTGTHGVLLVAEPSISSLHDLKRILKLLDFFSLKRWVVINKYDLSLKLTGEIEGFCTDQNVPVLGRIPFDRTITESITRAQIPSMDSCCNQAGLLREITGRVLAEFEKEKR</sequence>
<dbReference type="EMBL" id="NJBO01000008">
    <property type="protein sequence ID" value="TKJ42839.1"/>
    <property type="molecule type" value="Genomic_DNA"/>
</dbReference>
<dbReference type="PANTHER" id="PTHR43534">
    <property type="entry name" value="MIND SUPERFAMILY P-LOOP ATPASE CONTAINING AN INSERTED FERREDOXIN DOMAIN"/>
    <property type="match status" value="1"/>
</dbReference>
<feature type="domain" description="4Fe-4S ferredoxin-type" evidence="4">
    <location>
        <begin position="57"/>
        <end position="86"/>
    </location>
</feature>
<reference evidence="5 6" key="1">
    <citation type="submission" date="2017-06" db="EMBL/GenBank/DDBJ databases">
        <title>Novel microbial phyla capable of carbon fixation and sulfur reduction in deep-sea sediments.</title>
        <authorList>
            <person name="Huang J."/>
            <person name="Baker B."/>
            <person name="Wang Y."/>
        </authorList>
    </citation>
    <scope>NUCLEOTIDE SEQUENCE [LARGE SCALE GENOMIC DNA]</scope>
    <source>
        <strain evidence="5">B3_TA06</strain>
    </source>
</reference>
<feature type="domain" description="4Fe-4S ferredoxin-type" evidence="4">
    <location>
        <begin position="396"/>
        <end position="426"/>
    </location>
</feature>
<name>A0A532V6L9_UNCT6</name>
<evidence type="ECO:0000256" key="1">
    <source>
        <dbReference type="ARBA" id="ARBA00022723"/>
    </source>
</evidence>
<dbReference type="AlphaFoldDB" id="A0A532V6L9"/>
<dbReference type="Pfam" id="PF01656">
    <property type="entry name" value="CbiA"/>
    <property type="match status" value="2"/>
</dbReference>
<organism evidence="5 6">
    <name type="scientific">candidate division TA06 bacterium B3_TA06</name>
    <dbReference type="NCBI Taxonomy" id="2012487"/>
    <lineage>
        <taxon>Bacteria</taxon>
        <taxon>Bacteria division TA06</taxon>
    </lineage>
</organism>
<proteinExistence type="predicted"/>
<dbReference type="GO" id="GO:0051536">
    <property type="term" value="F:iron-sulfur cluster binding"/>
    <property type="evidence" value="ECO:0007669"/>
    <property type="project" value="UniProtKB-KW"/>
</dbReference>
<dbReference type="GO" id="GO:0046872">
    <property type="term" value="F:metal ion binding"/>
    <property type="evidence" value="ECO:0007669"/>
    <property type="project" value="UniProtKB-KW"/>
</dbReference>
<feature type="domain" description="4Fe-4S ferredoxin-type" evidence="4">
    <location>
        <begin position="87"/>
        <end position="115"/>
    </location>
</feature>
<dbReference type="SUPFAM" id="SSF52540">
    <property type="entry name" value="P-loop containing nucleoside triphosphate hydrolases"/>
    <property type="match status" value="2"/>
</dbReference>
<dbReference type="SUPFAM" id="SSF54862">
    <property type="entry name" value="4Fe-4S ferredoxins"/>
    <property type="match status" value="1"/>
</dbReference>
<evidence type="ECO:0000256" key="3">
    <source>
        <dbReference type="ARBA" id="ARBA00023014"/>
    </source>
</evidence>
<dbReference type="PANTHER" id="PTHR43534:SF1">
    <property type="entry name" value="4FE-4S CLUSTER CONTAINING PARA FAMILY ATPASE PROTEIN"/>
    <property type="match status" value="1"/>
</dbReference>
<evidence type="ECO:0000313" key="6">
    <source>
        <dbReference type="Proteomes" id="UP000317778"/>
    </source>
</evidence>
<dbReference type="PROSITE" id="PS51379">
    <property type="entry name" value="4FE4S_FER_2"/>
    <property type="match status" value="4"/>
</dbReference>
<dbReference type="InterPro" id="IPR027417">
    <property type="entry name" value="P-loop_NTPase"/>
</dbReference>
<accession>A0A532V6L9</accession>
<dbReference type="CDD" id="cd03110">
    <property type="entry name" value="SIMIBI_bact_arch"/>
    <property type="match status" value="1"/>
</dbReference>
<gene>
    <name evidence="5" type="ORF">CEE36_06120</name>
</gene>
<dbReference type="InterPro" id="IPR017900">
    <property type="entry name" value="4Fe4S_Fe_S_CS"/>
</dbReference>
<comment type="caution">
    <text evidence="5">The sequence shown here is derived from an EMBL/GenBank/DDBJ whole genome shotgun (WGS) entry which is preliminary data.</text>
</comment>
<dbReference type="Gene3D" id="3.40.50.300">
    <property type="entry name" value="P-loop containing nucleotide triphosphate hydrolases"/>
    <property type="match status" value="2"/>
</dbReference>
<dbReference type="Gene3D" id="3.30.70.20">
    <property type="match status" value="2"/>
</dbReference>
<protein>
    <submittedName>
        <fullName evidence="5">Cobyrinic acid ac-diamide synthase</fullName>
    </submittedName>
</protein>
<keyword evidence="1" id="KW-0479">Metal-binding</keyword>
<dbReference type="InterPro" id="IPR002586">
    <property type="entry name" value="CobQ/CobB/MinD/ParA_Nub-bd_dom"/>
</dbReference>
<evidence type="ECO:0000256" key="2">
    <source>
        <dbReference type="ARBA" id="ARBA00023004"/>
    </source>
</evidence>
<feature type="domain" description="4Fe-4S ferredoxin-type" evidence="4">
    <location>
        <begin position="366"/>
        <end position="395"/>
    </location>
</feature>
<evidence type="ECO:0000313" key="5">
    <source>
        <dbReference type="EMBL" id="TKJ42839.1"/>
    </source>
</evidence>
<dbReference type="PROSITE" id="PS00198">
    <property type="entry name" value="4FE4S_FER_1"/>
    <property type="match status" value="2"/>
</dbReference>
<keyword evidence="2" id="KW-0408">Iron</keyword>
<evidence type="ECO:0000259" key="4">
    <source>
        <dbReference type="PROSITE" id="PS51379"/>
    </source>
</evidence>
<dbReference type="InterPro" id="IPR017896">
    <property type="entry name" value="4Fe4S_Fe-S-bd"/>
</dbReference>
<dbReference type="Proteomes" id="UP000317778">
    <property type="component" value="Unassembled WGS sequence"/>
</dbReference>